<feature type="compositionally biased region" description="Low complexity" evidence="5">
    <location>
        <begin position="313"/>
        <end position="356"/>
    </location>
</feature>
<evidence type="ECO:0000256" key="3">
    <source>
        <dbReference type="ARBA" id="ARBA00023125"/>
    </source>
</evidence>
<dbReference type="Proteomes" id="UP000618986">
    <property type="component" value="Unassembled WGS sequence"/>
</dbReference>
<dbReference type="SUPFAM" id="SSF88946">
    <property type="entry name" value="Sigma2 domain of RNA polymerase sigma factors"/>
    <property type="match status" value="1"/>
</dbReference>
<dbReference type="SUPFAM" id="SSF55797">
    <property type="entry name" value="PR-1-like"/>
    <property type="match status" value="1"/>
</dbReference>
<keyword evidence="1" id="KW-0805">Transcription regulation</keyword>
<dbReference type="InterPro" id="IPR039425">
    <property type="entry name" value="RNA_pol_sigma-70-like"/>
</dbReference>
<dbReference type="Pfam" id="PF04542">
    <property type="entry name" value="Sigma70_r2"/>
    <property type="match status" value="1"/>
</dbReference>
<dbReference type="InterPro" id="IPR035940">
    <property type="entry name" value="CAP_sf"/>
</dbReference>
<evidence type="ECO:0000313" key="7">
    <source>
        <dbReference type="EMBL" id="MBB5111966.1"/>
    </source>
</evidence>
<dbReference type="InterPro" id="IPR007627">
    <property type="entry name" value="RNA_pol_sigma70_r2"/>
</dbReference>
<dbReference type="InterPro" id="IPR013325">
    <property type="entry name" value="RNA_pol_sigma_r2"/>
</dbReference>
<keyword evidence="3" id="KW-0238">DNA-binding</keyword>
<dbReference type="Gene3D" id="1.10.1740.10">
    <property type="match status" value="1"/>
</dbReference>
<reference evidence="7 8" key="1">
    <citation type="submission" date="2020-08" db="EMBL/GenBank/DDBJ databases">
        <title>Sequencing the genomes of 1000 actinobacteria strains.</title>
        <authorList>
            <person name="Klenk H.-P."/>
        </authorList>
    </citation>
    <scope>NUCLEOTIDE SEQUENCE [LARGE SCALE GENOMIC DNA]</scope>
    <source>
        <strain evidence="7 8">DSM 43036</strain>
    </source>
</reference>
<dbReference type="RefSeq" id="WP_221453155.1">
    <property type="nucleotide sequence ID" value="NZ_JACHJC010000001.1"/>
</dbReference>
<organism evidence="7 8">
    <name type="scientific">Micromonospora echinospora</name>
    <name type="common">Micromonospora purpurea</name>
    <dbReference type="NCBI Taxonomy" id="1877"/>
    <lineage>
        <taxon>Bacteria</taxon>
        <taxon>Bacillati</taxon>
        <taxon>Actinomycetota</taxon>
        <taxon>Actinomycetes</taxon>
        <taxon>Micromonosporales</taxon>
        <taxon>Micromonosporaceae</taxon>
        <taxon>Micromonospora</taxon>
    </lineage>
</organism>
<dbReference type="InterPro" id="IPR014284">
    <property type="entry name" value="RNA_pol_sigma-70_dom"/>
</dbReference>
<dbReference type="NCBIfam" id="TIGR02937">
    <property type="entry name" value="sigma70-ECF"/>
    <property type="match status" value="1"/>
</dbReference>
<feature type="domain" description="RNA polymerase sigma-70 region 2" evidence="6">
    <location>
        <begin position="19"/>
        <end position="84"/>
    </location>
</feature>
<evidence type="ECO:0000313" key="8">
    <source>
        <dbReference type="Proteomes" id="UP000618986"/>
    </source>
</evidence>
<evidence type="ECO:0000256" key="1">
    <source>
        <dbReference type="ARBA" id="ARBA00023015"/>
    </source>
</evidence>
<evidence type="ECO:0000256" key="4">
    <source>
        <dbReference type="ARBA" id="ARBA00023163"/>
    </source>
</evidence>
<name>A0ABR6MBH1_MICEC</name>
<keyword evidence="4" id="KW-0804">Transcription</keyword>
<dbReference type="PANTHER" id="PTHR43133">
    <property type="entry name" value="RNA POLYMERASE ECF-TYPE SIGMA FACTO"/>
    <property type="match status" value="1"/>
</dbReference>
<comment type="caution">
    <text evidence="7">The sequence shown here is derived from an EMBL/GenBank/DDBJ whole genome shotgun (WGS) entry which is preliminary data.</text>
</comment>
<evidence type="ECO:0000256" key="5">
    <source>
        <dbReference type="SAM" id="MobiDB-lite"/>
    </source>
</evidence>
<keyword evidence="2" id="KW-0731">Sigma factor</keyword>
<evidence type="ECO:0000256" key="2">
    <source>
        <dbReference type="ARBA" id="ARBA00023082"/>
    </source>
</evidence>
<gene>
    <name evidence="7" type="ORF">FHU28_001805</name>
</gene>
<dbReference type="GeneID" id="300292393"/>
<accession>A0ABR6MBH1</accession>
<proteinExistence type="predicted"/>
<feature type="region of interest" description="Disordered" evidence="5">
    <location>
        <begin position="312"/>
        <end position="375"/>
    </location>
</feature>
<dbReference type="EMBL" id="JACHJC010000001">
    <property type="protein sequence ID" value="MBB5111966.1"/>
    <property type="molecule type" value="Genomic_DNA"/>
</dbReference>
<sequence>MSAVVDAARRGDQAALDELVSHCLPLVYNIVGRALNRSSDVDDVVQNAMVNVVRGLPGVREPQLFRSWLVAVTMNEIRTYMRHRHTTPAPPEDIDNVIDPGSDFEDLTLTQLHLSDQRREVVLATRWLDDDHRHLLSLWWLVEAGHLTRAELVDALRLEPHHVTVRVARMKAQLDTARLVVRALTARPGCAGLRDTASGWNGQPAPLWRKRFARHLRNCPHCPDAASDLVPAERLLAGLALTPPPAALASDVTQKLHAVASVSPAAPAGTYAVAAGARSGLSLSKTLVGVAAAVAVLGGGGLILANYPSGSKQQPASVAASQPATETTAPALTPSPVASPTAALPSPTPSRSAKPSKSPKPTPSPAKSTATSSGLSAAERRLLVLLNERRRALGLTEVKLGAAQHREAESCVRQNLNASGLQHCGHEVLFASSGNSSPEQMIEAWFNSPGHKTALTYASSRFAGPAIVFNGSRQVAAINIDY</sequence>
<evidence type="ECO:0000259" key="6">
    <source>
        <dbReference type="Pfam" id="PF04542"/>
    </source>
</evidence>
<dbReference type="PANTHER" id="PTHR43133:SF8">
    <property type="entry name" value="RNA POLYMERASE SIGMA FACTOR HI_1459-RELATED"/>
    <property type="match status" value="1"/>
</dbReference>
<protein>
    <submittedName>
        <fullName evidence="7">RNA polymerase sigma factor (Sigma-70 family)</fullName>
    </submittedName>
</protein>
<keyword evidence="8" id="KW-1185">Reference proteome</keyword>